<evidence type="ECO:0000256" key="5">
    <source>
        <dbReference type="ARBA" id="ARBA00023212"/>
    </source>
</evidence>
<protein>
    <recommendedName>
        <fullName evidence="6">Fascin-like domain-containing protein</fullName>
    </recommendedName>
</protein>
<feature type="domain" description="Fascin-like" evidence="6">
    <location>
        <begin position="529"/>
        <end position="622"/>
    </location>
</feature>
<feature type="domain" description="Fascin-like" evidence="6">
    <location>
        <begin position="267"/>
        <end position="381"/>
    </location>
</feature>
<dbReference type="InterPro" id="IPR010431">
    <property type="entry name" value="Fascin"/>
</dbReference>
<dbReference type="Gene3D" id="2.80.10.50">
    <property type="match status" value="4"/>
</dbReference>
<dbReference type="GO" id="GO:0016477">
    <property type="term" value="P:cell migration"/>
    <property type="evidence" value="ECO:0007669"/>
    <property type="project" value="TreeGrafter"/>
</dbReference>
<dbReference type="InterPro" id="IPR008999">
    <property type="entry name" value="Actin-crosslinking"/>
</dbReference>
<dbReference type="SUPFAM" id="SSF50405">
    <property type="entry name" value="Actin-crosslinking proteins"/>
    <property type="match status" value="4"/>
</dbReference>
<keyword evidence="8" id="KW-1185">Reference proteome</keyword>
<feature type="domain" description="Fascin-like" evidence="6">
    <location>
        <begin position="395"/>
        <end position="503"/>
    </location>
</feature>
<sequence>MALSQNENLSQMVSAISQRLEMTTTTAATAMEAYEGAITIGAVVSFARPSRSPLTTKKRAPLGNVDLAQSVIPDSNPTAAGAAANSYSDYSYLFGFQLVCETAAIIAPISTMNGQSCELGHSNGDIISQNQQKGWWTIGLINGQHKYMTAETFGFKLNANGASLKKKQLWTLEPSNTGESIIYLRSHLNKYLSVDQFGNVLCESEERDAGSRFQISISEDGSGRWALKNESRGYFLGGTPDKLVCTAKTPGASEFWTVHLAARPQVNLRSIGRKRFAHLSESQDEIHVDANIPWGEDTLFTLEFRAEEGGRYALHTCNNKYLNANGKLQVVCNEDCLFSAEYHGGHLALRDRQGQYLSPIGSKAVLKSRSSTVTRDELFSLEDSLPQASFIAGLNLRYVSVKQGVDVTANQDEVGDNETFQLEYDWSAHRWALRTTQDRYWCLSAGGGIQATGNRRCADALFELIWHGDGSLSFRANNGKFLATKRSGHLFATSESIEDITKFYFYLINRPILVLKCEQGFVGYRTPGNLKLECNKATYETILVERAQKGMVHLKAHSGKYWRIDGESISVDADAPTDGFFLELREPTRICIRSEQGKFLGATKNGAFKLLDDGSDSATQWEF</sequence>
<dbReference type="CDD" id="cd23359">
    <property type="entry name" value="beta-trefoil_singed_rpt4"/>
    <property type="match status" value="1"/>
</dbReference>
<dbReference type="GO" id="GO:0005737">
    <property type="term" value="C:cytoplasm"/>
    <property type="evidence" value="ECO:0007669"/>
    <property type="project" value="TreeGrafter"/>
</dbReference>
<evidence type="ECO:0000256" key="3">
    <source>
        <dbReference type="ARBA" id="ARBA00022490"/>
    </source>
</evidence>
<evidence type="ECO:0000256" key="1">
    <source>
        <dbReference type="ARBA" id="ARBA00004245"/>
    </source>
</evidence>
<dbReference type="InterPro" id="IPR022768">
    <property type="entry name" value="Fascin-like_dom"/>
</dbReference>
<dbReference type="GO" id="GO:0030674">
    <property type="term" value="F:protein-macromolecule adaptor activity"/>
    <property type="evidence" value="ECO:0007669"/>
    <property type="project" value="InterPro"/>
</dbReference>
<dbReference type="CDD" id="cd23351">
    <property type="entry name" value="beta-trefoil_singed_rpt2"/>
    <property type="match status" value="1"/>
</dbReference>
<dbReference type="AlphaFoldDB" id="A0A484AZ75"/>
<dbReference type="FunFam" id="2.80.10.50:FF:000015">
    <property type="entry name" value="Fascin"/>
    <property type="match status" value="1"/>
</dbReference>
<keyword evidence="4" id="KW-0009">Actin-binding</keyword>
<evidence type="ECO:0000256" key="4">
    <source>
        <dbReference type="ARBA" id="ARBA00023203"/>
    </source>
</evidence>
<proteinExistence type="inferred from homology"/>
<dbReference type="PANTHER" id="PTHR10551">
    <property type="entry name" value="FASCIN"/>
    <property type="match status" value="1"/>
</dbReference>
<dbReference type="PANTHER" id="PTHR10551:SF9">
    <property type="entry name" value="FASCIN-2"/>
    <property type="match status" value="1"/>
</dbReference>
<keyword evidence="5" id="KW-0206">Cytoskeleton</keyword>
<keyword evidence="3" id="KW-0963">Cytoplasm</keyword>
<evidence type="ECO:0000313" key="8">
    <source>
        <dbReference type="Proteomes" id="UP000295192"/>
    </source>
</evidence>
<evidence type="ECO:0000256" key="2">
    <source>
        <dbReference type="ARBA" id="ARBA00007415"/>
    </source>
</evidence>
<evidence type="ECO:0000259" key="6">
    <source>
        <dbReference type="Pfam" id="PF06268"/>
    </source>
</evidence>
<dbReference type="GO" id="GO:0051015">
    <property type="term" value="F:actin filament binding"/>
    <property type="evidence" value="ECO:0007669"/>
    <property type="project" value="InterPro"/>
</dbReference>
<dbReference type="Proteomes" id="UP000295192">
    <property type="component" value="Unassembled WGS sequence"/>
</dbReference>
<comment type="similarity">
    <text evidence="2">Belongs to the fascin family.</text>
</comment>
<dbReference type="CDD" id="cd23355">
    <property type="entry name" value="beta-trefoil_singed_rpt3"/>
    <property type="match status" value="1"/>
</dbReference>
<comment type="subcellular location">
    <subcellularLocation>
        <location evidence="1">Cytoplasm</location>
        <location evidence="1">Cytoskeleton</location>
    </subcellularLocation>
</comment>
<feature type="domain" description="Fascin-like" evidence="6">
    <location>
        <begin position="144"/>
        <end position="258"/>
    </location>
</feature>
<accession>A0A484AZ75</accession>
<evidence type="ECO:0000313" key="7">
    <source>
        <dbReference type="EMBL" id="TDG41723.1"/>
    </source>
</evidence>
<dbReference type="FunFam" id="2.80.10.50:FF:000008">
    <property type="entry name" value="Fascin"/>
    <property type="match status" value="1"/>
</dbReference>
<dbReference type="GO" id="GO:0051017">
    <property type="term" value="P:actin filament bundle assembly"/>
    <property type="evidence" value="ECO:0007669"/>
    <property type="project" value="TreeGrafter"/>
</dbReference>
<dbReference type="Pfam" id="PF06268">
    <property type="entry name" value="Fascin"/>
    <property type="match status" value="4"/>
</dbReference>
<dbReference type="FunFam" id="2.80.10.50:FF:000010">
    <property type="entry name" value="Fascin"/>
    <property type="match status" value="1"/>
</dbReference>
<dbReference type="OrthoDB" id="10259868at2759"/>
<organism evidence="7 8">
    <name type="scientific">Drosophila navojoa</name>
    <name type="common">Fruit fly</name>
    <dbReference type="NCBI Taxonomy" id="7232"/>
    <lineage>
        <taxon>Eukaryota</taxon>
        <taxon>Metazoa</taxon>
        <taxon>Ecdysozoa</taxon>
        <taxon>Arthropoda</taxon>
        <taxon>Hexapoda</taxon>
        <taxon>Insecta</taxon>
        <taxon>Pterygota</taxon>
        <taxon>Neoptera</taxon>
        <taxon>Endopterygota</taxon>
        <taxon>Diptera</taxon>
        <taxon>Brachycera</taxon>
        <taxon>Muscomorpha</taxon>
        <taxon>Ephydroidea</taxon>
        <taxon>Drosophilidae</taxon>
        <taxon>Drosophila</taxon>
    </lineage>
</organism>
<gene>
    <name evidence="7" type="ORF">AWZ03_011858</name>
</gene>
<name>A0A484AZ75_DRONA</name>
<dbReference type="STRING" id="7232.A0A484AZ75"/>
<dbReference type="CDD" id="cd23347">
    <property type="entry name" value="beta-trefoil_singed_rpt1"/>
    <property type="match status" value="1"/>
</dbReference>
<dbReference type="EMBL" id="LSRL02000315">
    <property type="protein sequence ID" value="TDG41723.1"/>
    <property type="molecule type" value="Genomic_DNA"/>
</dbReference>
<comment type="caution">
    <text evidence="7">The sequence shown here is derived from an EMBL/GenBank/DDBJ whole genome shotgun (WGS) entry which is preliminary data.</text>
</comment>
<dbReference type="OMA" id="ECNKAIY"/>
<dbReference type="GO" id="GO:0015629">
    <property type="term" value="C:actin cytoskeleton"/>
    <property type="evidence" value="ECO:0007669"/>
    <property type="project" value="TreeGrafter"/>
</dbReference>
<dbReference type="GO" id="GO:0007163">
    <property type="term" value="P:establishment or maintenance of cell polarity"/>
    <property type="evidence" value="ECO:0007669"/>
    <property type="project" value="TreeGrafter"/>
</dbReference>
<reference evidence="7 8" key="1">
    <citation type="journal article" date="2019" name="J. Hered.">
        <title>An Improved Genome Assembly for Drosophila navojoa, the Basal Species in the mojavensis Cluster.</title>
        <authorList>
            <person name="Vanderlinde T."/>
            <person name="Dupim E.G."/>
            <person name="Nazario-Yepiz N.O."/>
            <person name="Carvalho A.B."/>
        </authorList>
    </citation>
    <scope>NUCLEOTIDE SEQUENCE [LARGE SCALE GENOMIC DNA]</scope>
    <source>
        <strain evidence="7">Navoj_Jal97</strain>
        <tissue evidence="7">Whole organism</tissue>
    </source>
</reference>
<dbReference type="FunFam" id="2.80.10.50:FF:000064">
    <property type="entry name" value="Fascin"/>
    <property type="match status" value="1"/>
</dbReference>